<keyword evidence="2" id="KW-1185">Reference proteome</keyword>
<dbReference type="OrthoDB" id="9819439at2"/>
<sequence>MKTGIHPFDKYPFDVKKLPSGIRRAVEDFDFYSTSSAIGKIIAQDNLGDSNSLLCWAYYVWIDAMEMQTGAEILSCGESALKIIAEILEKEPGHKPSLKLQKYINGEIKKVYKANKWYDKFHDTPIESLSLKEVEDFAYFLSDCANDGKFKEKEYRLWQRLYDEKPDTSLNERTGELYYGFKFYYLCRISNVLWRDLKKFEEARPLLWQVINWPSVKDAELYSYNISNAIQLLMLEAIEQNNAPEFVRLTELMISKFGEINQYRSELGKQALTLIIREEPAGKILQFALNNGNIDNIRSVIDHFFAGEVVFIRSAKIKENMQKARALAS</sequence>
<evidence type="ECO:0000313" key="1">
    <source>
        <dbReference type="EMBL" id="RPE08914.1"/>
    </source>
</evidence>
<gene>
    <name evidence="1" type="ORF">EGT74_18015</name>
</gene>
<reference evidence="1 2" key="1">
    <citation type="submission" date="2018-11" db="EMBL/GenBank/DDBJ databases">
        <title>Chitinophaga lutea sp.nov., isolate from arsenic contaminated soil.</title>
        <authorList>
            <person name="Zong Y."/>
        </authorList>
    </citation>
    <scope>NUCLEOTIDE SEQUENCE [LARGE SCALE GENOMIC DNA]</scope>
    <source>
        <strain evidence="1 2">ZY74</strain>
    </source>
</reference>
<proteinExistence type="predicted"/>
<dbReference type="Proteomes" id="UP000278351">
    <property type="component" value="Unassembled WGS sequence"/>
</dbReference>
<organism evidence="1 2">
    <name type="scientific">Chitinophaga lutea</name>
    <dbReference type="NCBI Taxonomy" id="2488634"/>
    <lineage>
        <taxon>Bacteria</taxon>
        <taxon>Pseudomonadati</taxon>
        <taxon>Bacteroidota</taxon>
        <taxon>Chitinophagia</taxon>
        <taxon>Chitinophagales</taxon>
        <taxon>Chitinophagaceae</taxon>
        <taxon>Chitinophaga</taxon>
    </lineage>
</organism>
<name>A0A3N4QAY6_9BACT</name>
<evidence type="ECO:0000313" key="2">
    <source>
        <dbReference type="Proteomes" id="UP000278351"/>
    </source>
</evidence>
<dbReference type="EMBL" id="RPDH01000002">
    <property type="protein sequence ID" value="RPE08914.1"/>
    <property type="molecule type" value="Genomic_DNA"/>
</dbReference>
<comment type="caution">
    <text evidence="1">The sequence shown here is derived from an EMBL/GenBank/DDBJ whole genome shotgun (WGS) entry which is preliminary data.</text>
</comment>
<dbReference type="AlphaFoldDB" id="A0A3N4QAY6"/>
<dbReference type="RefSeq" id="WP_123847913.1">
    <property type="nucleotide sequence ID" value="NZ_RPDH01000002.1"/>
</dbReference>
<protein>
    <submittedName>
        <fullName evidence="1">Uncharacterized protein</fullName>
    </submittedName>
</protein>
<accession>A0A3N4QAY6</accession>